<evidence type="ECO:0000256" key="10">
    <source>
        <dbReference type="ARBA" id="ARBA00022723"/>
    </source>
</evidence>
<evidence type="ECO:0000256" key="1">
    <source>
        <dbReference type="ARBA" id="ARBA00001947"/>
    </source>
</evidence>
<organism evidence="30 31">
    <name type="scientific">Elysia chlorotica</name>
    <name type="common">Eastern emerald elysia</name>
    <name type="synonym">Sea slug</name>
    <dbReference type="NCBI Taxonomy" id="188477"/>
    <lineage>
        <taxon>Eukaryota</taxon>
        <taxon>Metazoa</taxon>
        <taxon>Spiralia</taxon>
        <taxon>Lophotrochozoa</taxon>
        <taxon>Mollusca</taxon>
        <taxon>Gastropoda</taxon>
        <taxon>Heterobranchia</taxon>
        <taxon>Euthyneura</taxon>
        <taxon>Panpulmonata</taxon>
        <taxon>Sacoglossa</taxon>
        <taxon>Placobranchoidea</taxon>
        <taxon>Plakobranchidae</taxon>
        <taxon>Elysia</taxon>
    </lineage>
</organism>
<keyword evidence="7" id="KW-0964">Secreted</keyword>
<feature type="non-terminal residue" evidence="30">
    <location>
        <position position="278"/>
    </location>
</feature>
<dbReference type="GO" id="GO:0046513">
    <property type="term" value="P:ceramide biosynthetic process"/>
    <property type="evidence" value="ECO:0007669"/>
    <property type="project" value="TreeGrafter"/>
</dbReference>
<keyword evidence="14" id="KW-0443">Lipid metabolism</keyword>
<dbReference type="InterPro" id="IPR041805">
    <property type="entry name" value="ASMase/PPN1_MPP"/>
</dbReference>
<dbReference type="GO" id="GO:0061750">
    <property type="term" value="F:acid sphingomyelin phosphodiesterase activity"/>
    <property type="evidence" value="ECO:0007669"/>
    <property type="project" value="TreeGrafter"/>
</dbReference>
<evidence type="ECO:0000256" key="2">
    <source>
        <dbReference type="ARBA" id="ARBA00004239"/>
    </source>
</evidence>
<evidence type="ECO:0000256" key="7">
    <source>
        <dbReference type="ARBA" id="ARBA00022525"/>
    </source>
</evidence>
<keyword evidence="13" id="KW-0862">Zinc</keyword>
<dbReference type="FunFam" id="3.60.21.10:FF:000045">
    <property type="entry name" value="Sphingomyelin phosphodiesterase"/>
    <property type="match status" value="1"/>
</dbReference>
<evidence type="ECO:0000256" key="12">
    <source>
        <dbReference type="ARBA" id="ARBA00022801"/>
    </source>
</evidence>
<comment type="similarity">
    <text evidence="5">Belongs to the acid sphingomyelinase family.</text>
</comment>
<gene>
    <name evidence="30" type="ORF">EGW08_005733</name>
</gene>
<dbReference type="GO" id="GO:0005811">
    <property type="term" value="C:lipid droplet"/>
    <property type="evidence" value="ECO:0007669"/>
    <property type="project" value="UniProtKB-SubCell"/>
</dbReference>
<evidence type="ECO:0000256" key="18">
    <source>
        <dbReference type="ARBA" id="ARBA00023295"/>
    </source>
</evidence>
<dbReference type="STRING" id="188477.A0A433TY09"/>
<evidence type="ECO:0000256" key="13">
    <source>
        <dbReference type="ARBA" id="ARBA00022833"/>
    </source>
</evidence>
<feature type="domain" description="Calcineurin-like phosphoesterase" evidence="28">
    <location>
        <begin position="7"/>
        <end position="199"/>
    </location>
</feature>
<dbReference type="AlphaFoldDB" id="A0A433TY09"/>
<dbReference type="GO" id="GO:0005615">
    <property type="term" value="C:extracellular space"/>
    <property type="evidence" value="ECO:0007669"/>
    <property type="project" value="TreeGrafter"/>
</dbReference>
<evidence type="ECO:0000256" key="20">
    <source>
        <dbReference type="ARBA" id="ARBA00051187"/>
    </source>
</evidence>
<keyword evidence="17" id="KW-0458">Lysosome</keyword>
<evidence type="ECO:0000313" key="30">
    <source>
        <dbReference type="EMBL" id="RUS86483.1"/>
    </source>
</evidence>
<comment type="catalytic activity">
    <reaction evidence="19">
        <text>a 1,2-diacyl-sn-glycero-3-phosphocholine + H2O = phosphocholine + a 1,2-diacyl-sn-glycerol + H(+)</text>
        <dbReference type="Rhea" id="RHEA:10604"/>
        <dbReference type="ChEBI" id="CHEBI:15377"/>
        <dbReference type="ChEBI" id="CHEBI:15378"/>
        <dbReference type="ChEBI" id="CHEBI:17815"/>
        <dbReference type="ChEBI" id="CHEBI:57643"/>
        <dbReference type="ChEBI" id="CHEBI:295975"/>
        <dbReference type="EC" id="3.1.4.3"/>
    </reaction>
    <physiologicalReaction direction="left-to-right" evidence="19">
        <dbReference type="Rhea" id="RHEA:10605"/>
    </physiologicalReaction>
</comment>
<comment type="function">
    <text evidence="24">In the lysosomes, converts sphingomyelin to ceramide. Plays an important role in the export of cholesterol from the intraendolysosomal membranes. Also has phospholipase C activities toward 1,2-diacylglycerolphosphocholine and 1,2-diacylglycerolphosphoglycerol. Modulates stress-induced apoptosis through the production of ceramide.</text>
</comment>
<dbReference type="GO" id="GO:0006685">
    <property type="term" value="P:sphingomyelin catabolic process"/>
    <property type="evidence" value="ECO:0007669"/>
    <property type="project" value="TreeGrafter"/>
</dbReference>
<keyword evidence="8" id="KW-0597">Phosphoprotein</keyword>
<feature type="domain" description="Sphingomyelin phosphodiesterase C-terminal" evidence="29">
    <location>
        <begin position="214"/>
        <end position="276"/>
    </location>
</feature>
<evidence type="ECO:0000256" key="11">
    <source>
        <dbReference type="ARBA" id="ARBA00022729"/>
    </source>
</evidence>
<dbReference type="InterPro" id="IPR029052">
    <property type="entry name" value="Metallo-depent_PP-like"/>
</dbReference>
<accession>A0A433TY09</accession>
<comment type="catalytic activity">
    <reaction evidence="20">
        <text>N-(octadecanoyl)-sphing-4-enine-1-phosphocholine + H2O = N-octadecanoylsphing-4-enine + phosphocholine + H(+)</text>
        <dbReference type="Rhea" id="RHEA:54284"/>
        <dbReference type="ChEBI" id="CHEBI:15377"/>
        <dbReference type="ChEBI" id="CHEBI:15378"/>
        <dbReference type="ChEBI" id="CHEBI:72961"/>
        <dbReference type="ChEBI" id="CHEBI:83358"/>
        <dbReference type="ChEBI" id="CHEBI:295975"/>
    </reaction>
    <physiologicalReaction direction="left-to-right" evidence="20">
        <dbReference type="Rhea" id="RHEA:54285"/>
    </physiologicalReaction>
</comment>
<dbReference type="PANTHER" id="PTHR10340">
    <property type="entry name" value="SPHINGOMYELIN PHOSPHODIESTERASE"/>
    <property type="match status" value="1"/>
</dbReference>
<evidence type="ECO:0000256" key="22">
    <source>
        <dbReference type="ARBA" id="ARBA00053461"/>
    </source>
</evidence>
<dbReference type="GO" id="GO:0046872">
    <property type="term" value="F:metal ion binding"/>
    <property type="evidence" value="ECO:0007669"/>
    <property type="project" value="UniProtKB-KW"/>
</dbReference>
<evidence type="ECO:0000256" key="21">
    <source>
        <dbReference type="ARBA" id="ARBA00052601"/>
    </source>
</evidence>
<evidence type="ECO:0000256" key="27">
    <source>
        <dbReference type="ARBA" id="ARBA00076660"/>
    </source>
</evidence>
<dbReference type="Pfam" id="PF19272">
    <property type="entry name" value="ASMase_C"/>
    <property type="match status" value="1"/>
</dbReference>
<keyword evidence="9" id="KW-0551">Lipid droplet</keyword>
<proteinExistence type="inferred from homology"/>
<dbReference type="SUPFAM" id="SSF56300">
    <property type="entry name" value="Metallo-dependent phosphatases"/>
    <property type="match status" value="1"/>
</dbReference>
<keyword evidence="15" id="KW-1015">Disulfide bond</keyword>
<keyword evidence="10" id="KW-0479">Metal-binding</keyword>
<evidence type="ECO:0000313" key="31">
    <source>
        <dbReference type="Proteomes" id="UP000271974"/>
    </source>
</evidence>
<comment type="subunit">
    <text evidence="25">Monomer. Interacts with SORT1; the interaction is required for SMPD1 targeting to lysosomes.</text>
</comment>
<evidence type="ECO:0000256" key="25">
    <source>
        <dbReference type="ARBA" id="ARBA00062722"/>
    </source>
</evidence>
<evidence type="ECO:0000256" key="8">
    <source>
        <dbReference type="ARBA" id="ARBA00022553"/>
    </source>
</evidence>
<evidence type="ECO:0000256" key="15">
    <source>
        <dbReference type="ARBA" id="ARBA00023157"/>
    </source>
</evidence>
<evidence type="ECO:0000256" key="3">
    <source>
        <dbReference type="ARBA" id="ARBA00004371"/>
    </source>
</evidence>
<evidence type="ECO:0000256" key="26">
    <source>
        <dbReference type="ARBA" id="ARBA00069549"/>
    </source>
</evidence>
<comment type="cofactor">
    <cofactor evidence="1">
        <name>Zn(2+)</name>
        <dbReference type="ChEBI" id="CHEBI:29105"/>
    </cofactor>
</comment>
<keyword evidence="11" id="KW-0732">Signal</keyword>
<dbReference type="EC" id="3.1.4.3" evidence="6"/>
<dbReference type="EMBL" id="RQTK01000137">
    <property type="protein sequence ID" value="RUS86483.1"/>
    <property type="molecule type" value="Genomic_DNA"/>
</dbReference>
<protein>
    <recommendedName>
        <fullName evidence="26">Sphingomyelin phosphodiesterase</fullName>
        <ecNumber evidence="6">3.1.4.3</ecNumber>
    </recommendedName>
    <alternativeName>
        <fullName evidence="27">Acid sphingomyelinase</fullName>
    </alternativeName>
</protein>
<evidence type="ECO:0000256" key="6">
    <source>
        <dbReference type="ARBA" id="ARBA00012018"/>
    </source>
</evidence>
<comment type="catalytic activity">
    <reaction evidence="21">
        <text>1,2-dihexadecanoyl-sn-glycero-3-phosphocholine + H2O = 1,2-dihexadecanoyl-sn-glycerol + phosphocholine + H(+)</text>
        <dbReference type="Rhea" id="RHEA:45304"/>
        <dbReference type="ChEBI" id="CHEBI:15377"/>
        <dbReference type="ChEBI" id="CHEBI:15378"/>
        <dbReference type="ChEBI" id="CHEBI:72999"/>
        <dbReference type="ChEBI" id="CHEBI:82929"/>
        <dbReference type="ChEBI" id="CHEBI:295975"/>
    </reaction>
    <physiologicalReaction direction="left-to-right" evidence="21">
        <dbReference type="Rhea" id="RHEA:45305"/>
    </physiologicalReaction>
</comment>
<comment type="function">
    <text evidence="22">Converts sphingomyelin to ceramide. Exists as two enzymatic forms that arise from alternative trafficking of a single protein precursor, one that is targeted to the endolysosomal compartment, whereas the other is released extracellularly. However, in response to various forms of stress, lysosomal exocytosis may represent a major source of the secretory form.</text>
</comment>
<keyword evidence="16" id="KW-0325">Glycoprotein</keyword>
<comment type="caution">
    <text evidence="30">The sequence shown here is derived from an EMBL/GenBank/DDBJ whole genome shotgun (WGS) entry which is preliminary data.</text>
</comment>
<evidence type="ECO:0000256" key="16">
    <source>
        <dbReference type="ARBA" id="ARBA00023180"/>
    </source>
</evidence>
<evidence type="ECO:0000256" key="23">
    <source>
        <dbReference type="ARBA" id="ARBA00057858"/>
    </source>
</evidence>
<dbReference type="GO" id="GO:0016020">
    <property type="term" value="C:membrane"/>
    <property type="evidence" value="ECO:0007669"/>
    <property type="project" value="GOC"/>
</dbReference>
<evidence type="ECO:0000256" key="14">
    <source>
        <dbReference type="ARBA" id="ARBA00023098"/>
    </source>
</evidence>
<evidence type="ECO:0000259" key="28">
    <source>
        <dbReference type="Pfam" id="PF00149"/>
    </source>
</evidence>
<evidence type="ECO:0000256" key="19">
    <source>
        <dbReference type="ARBA" id="ARBA00048421"/>
    </source>
</evidence>
<dbReference type="Proteomes" id="UP000271974">
    <property type="component" value="Unassembled WGS sequence"/>
</dbReference>
<name>A0A433TY09_ELYCH</name>
<evidence type="ECO:0000259" key="29">
    <source>
        <dbReference type="Pfam" id="PF19272"/>
    </source>
</evidence>
<dbReference type="OrthoDB" id="282973at2759"/>
<keyword evidence="31" id="KW-1185">Reference proteome</keyword>
<evidence type="ECO:0000256" key="5">
    <source>
        <dbReference type="ARBA" id="ARBA00008234"/>
    </source>
</evidence>
<comment type="subcellular location">
    <subcellularLocation>
        <location evidence="4">Lipid droplet</location>
    </subcellularLocation>
    <subcellularLocation>
        <location evidence="3">Lysosome</location>
    </subcellularLocation>
    <subcellularLocation>
        <location evidence="2">Secreted</location>
        <location evidence="2">Extracellular space</location>
    </subcellularLocation>
</comment>
<sequence length="278" mass="31996">PPSLFQFDYIYWTGDLPAHDVWNQTRESQLQSLRHMVGLMLKYFPGKPVFPSLGNHESAPVNSFPPPYISGKYSISWLYDALADAWKNWLPKDALASVKTGAYYTVSPHPGFRIISLNMNYCNNENWWMLLNTTDPAGELHWLIGLLQHSEDVGEKVHILGHIPPGDSGCLRAWSWNYYKVVNRYQNIIAGQFFGHTHYDSFQVFYDEETLTVPVNVAYVAPSVTAYSGLNMGYRFYTMDGVYKNSSYQVLDHETYILNLTKANAELKMDWEFEYSAK</sequence>
<dbReference type="Pfam" id="PF00149">
    <property type="entry name" value="Metallophos"/>
    <property type="match status" value="1"/>
</dbReference>
<evidence type="ECO:0000256" key="4">
    <source>
        <dbReference type="ARBA" id="ARBA00004502"/>
    </source>
</evidence>
<evidence type="ECO:0000256" key="24">
    <source>
        <dbReference type="ARBA" id="ARBA00058748"/>
    </source>
</evidence>
<dbReference type="GO" id="GO:0016798">
    <property type="term" value="F:hydrolase activity, acting on glycosyl bonds"/>
    <property type="evidence" value="ECO:0007669"/>
    <property type="project" value="UniProtKB-KW"/>
</dbReference>
<dbReference type="PANTHER" id="PTHR10340:SF34">
    <property type="entry name" value="SPHINGOMYELIN PHOSPHODIESTERASE"/>
    <property type="match status" value="1"/>
</dbReference>
<dbReference type="GO" id="GO:0005764">
    <property type="term" value="C:lysosome"/>
    <property type="evidence" value="ECO:0007669"/>
    <property type="project" value="UniProtKB-SubCell"/>
</dbReference>
<comment type="function">
    <text evidence="23">This form is generated following cleavage by CASP7 in the extracellular milieu in response to bacterial infection. It shows increased ability to convert sphingomyelin to ceramide and promotes plasma membrane repair. Plasma membrane repair by ceramide counteracts the action of gasdermin-D (GSDMD) perforin (PRF1) pores that are formed in response to bacterial infection.</text>
</comment>
<dbReference type="InterPro" id="IPR004843">
    <property type="entry name" value="Calcineurin-like_PHP"/>
</dbReference>
<evidence type="ECO:0000256" key="9">
    <source>
        <dbReference type="ARBA" id="ARBA00022677"/>
    </source>
</evidence>
<evidence type="ECO:0000256" key="17">
    <source>
        <dbReference type="ARBA" id="ARBA00023228"/>
    </source>
</evidence>
<dbReference type="CDD" id="cd00842">
    <property type="entry name" value="MPP_ASMase"/>
    <property type="match status" value="1"/>
</dbReference>
<dbReference type="InterPro" id="IPR045473">
    <property type="entry name" value="ASM_C"/>
</dbReference>
<reference evidence="30 31" key="1">
    <citation type="submission" date="2019-01" db="EMBL/GenBank/DDBJ databases">
        <title>A draft genome assembly of the solar-powered sea slug Elysia chlorotica.</title>
        <authorList>
            <person name="Cai H."/>
            <person name="Li Q."/>
            <person name="Fang X."/>
            <person name="Li J."/>
            <person name="Curtis N.E."/>
            <person name="Altenburger A."/>
            <person name="Shibata T."/>
            <person name="Feng M."/>
            <person name="Maeda T."/>
            <person name="Schwartz J.A."/>
            <person name="Shigenobu S."/>
            <person name="Lundholm N."/>
            <person name="Nishiyama T."/>
            <person name="Yang H."/>
            <person name="Hasebe M."/>
            <person name="Li S."/>
            <person name="Pierce S.K."/>
            <person name="Wang J."/>
        </authorList>
    </citation>
    <scope>NUCLEOTIDE SEQUENCE [LARGE SCALE GENOMIC DNA]</scope>
    <source>
        <strain evidence="30">EC2010</strain>
        <tissue evidence="30">Whole organism of an adult</tissue>
    </source>
</reference>
<keyword evidence="12" id="KW-0378">Hydrolase</keyword>
<keyword evidence="18" id="KW-0326">Glycosidase</keyword>
<dbReference type="GO" id="GO:0034480">
    <property type="term" value="F:phosphatidylcholine phospholipase C activity"/>
    <property type="evidence" value="ECO:0007669"/>
    <property type="project" value="UniProtKB-EC"/>
</dbReference>
<feature type="non-terminal residue" evidence="30">
    <location>
        <position position="1"/>
    </location>
</feature>